<dbReference type="InterPro" id="IPR036909">
    <property type="entry name" value="Cyt_c-like_dom_sf"/>
</dbReference>
<accession>A0A7W9W692</accession>
<dbReference type="AlphaFoldDB" id="A0A7W9W692"/>
<dbReference type="Proteomes" id="UP000520814">
    <property type="component" value="Unassembled WGS sequence"/>
</dbReference>
<keyword evidence="5" id="KW-1185">Reference proteome</keyword>
<evidence type="ECO:0000259" key="2">
    <source>
        <dbReference type="Pfam" id="PF07587"/>
    </source>
</evidence>
<sequence length="706" mass="78840">MEFNRDIRPILSDNCFYCHGPDAGKRQAGLRLDQPNAATKGALVKRIFAAPDAGLMPPAESHKQLTPTQKETLKRWVAEGAAYQKHWAFEAPVKAAIPAGKQPTDFLVQARLASKGLTPSPTASRRILIRRLYADLLGLPPTPQEVAAFEQDRAPDAYAKLVERVLANPHYGERMAQGWLDVVRFADTIGYHSDTPRNVWPYRDYVINAFNSNKRFDRFTQEQIAGDLLPDASQETRVGSAFNRLLLTTEEGGAQPKDYEARMLTDRVRAVGTAWLGLTTGCANCHDHKFDPITQRDFFRLGAYFADIQEGIVAVREPGMVVATPEQEKRLAQLKGAEKKAYEATLTRCLVSVSTEKRRTVRILPRGNWMDESGEVVTAATPSFLPPLRGAGGGPGGRLDLANWLVSRENPLTARAVMNRLWKQLFGSGLSRVLDDLGAQGEPPTNPALLDWLACEFVDSGWDVKHMVRLLVTSNTYKQVSTTSKARLAADPDNRDYDRQSRFRLDAELVRDSALAISGLLSPAIGGPSVKPYQPDGYWDNLNFPTRKYAADSGESQYRRGLYIWWQRTFLHPSLLAFDAPSREECTADRGRSNLPQQALVLLNDPTYVEAARAFATRVLQQPEETRLAWAWQQALQRPPDTNEQRTLQELLKKHLARYKAEPKAADEVLAVGLVPVPANVDKSELAAWTLVCRVLLNLHETITRE</sequence>
<evidence type="ECO:0000313" key="4">
    <source>
        <dbReference type="EMBL" id="MBB6051229.1"/>
    </source>
</evidence>
<proteinExistence type="predicted"/>
<evidence type="ECO:0000259" key="3">
    <source>
        <dbReference type="Pfam" id="PF07635"/>
    </source>
</evidence>
<dbReference type="InterPro" id="IPR011429">
    <property type="entry name" value="Cyt_c_Planctomycete-type"/>
</dbReference>
<dbReference type="Pfam" id="PF07635">
    <property type="entry name" value="PSCyt1"/>
    <property type="match status" value="1"/>
</dbReference>
<feature type="domain" description="DUF1549" evidence="1">
    <location>
        <begin position="104"/>
        <end position="309"/>
    </location>
</feature>
<dbReference type="Pfam" id="PF07587">
    <property type="entry name" value="PSD1"/>
    <property type="match status" value="1"/>
</dbReference>
<gene>
    <name evidence="4" type="ORF">HNQ39_003020</name>
</gene>
<dbReference type="GO" id="GO:0009055">
    <property type="term" value="F:electron transfer activity"/>
    <property type="evidence" value="ECO:0007669"/>
    <property type="project" value="InterPro"/>
</dbReference>
<dbReference type="InterPro" id="IPR011444">
    <property type="entry name" value="DUF1549"/>
</dbReference>
<organism evidence="4 5">
    <name type="scientific">Armatimonas rosea</name>
    <dbReference type="NCBI Taxonomy" id="685828"/>
    <lineage>
        <taxon>Bacteria</taxon>
        <taxon>Bacillati</taxon>
        <taxon>Armatimonadota</taxon>
        <taxon>Armatimonadia</taxon>
        <taxon>Armatimonadales</taxon>
        <taxon>Armatimonadaceae</taxon>
        <taxon>Armatimonas</taxon>
    </lineage>
</organism>
<dbReference type="PANTHER" id="PTHR35889">
    <property type="entry name" value="CYCLOINULO-OLIGOSACCHARIDE FRUCTANOTRANSFERASE-RELATED"/>
    <property type="match status" value="1"/>
</dbReference>
<comment type="caution">
    <text evidence="4">The sequence shown here is derived from an EMBL/GenBank/DDBJ whole genome shotgun (WGS) entry which is preliminary data.</text>
</comment>
<reference evidence="4 5" key="1">
    <citation type="submission" date="2020-08" db="EMBL/GenBank/DDBJ databases">
        <title>Genomic Encyclopedia of Type Strains, Phase IV (KMG-IV): sequencing the most valuable type-strain genomes for metagenomic binning, comparative biology and taxonomic classification.</title>
        <authorList>
            <person name="Goeker M."/>
        </authorList>
    </citation>
    <scope>NUCLEOTIDE SEQUENCE [LARGE SCALE GENOMIC DNA]</scope>
    <source>
        <strain evidence="4 5">DSM 23562</strain>
    </source>
</reference>
<feature type="domain" description="DUF1553" evidence="2">
    <location>
        <begin position="397"/>
        <end position="651"/>
    </location>
</feature>
<protein>
    <recommendedName>
        <fullName evidence="6">DUF1553 domain-containing protein</fullName>
    </recommendedName>
</protein>
<dbReference type="Pfam" id="PF07583">
    <property type="entry name" value="PSCyt2"/>
    <property type="match status" value="1"/>
</dbReference>
<dbReference type="InterPro" id="IPR022655">
    <property type="entry name" value="DUF1553"/>
</dbReference>
<name>A0A7W9W692_ARMRO</name>
<dbReference type="PANTHER" id="PTHR35889:SF3">
    <property type="entry name" value="F-BOX DOMAIN-CONTAINING PROTEIN"/>
    <property type="match status" value="1"/>
</dbReference>
<evidence type="ECO:0000259" key="1">
    <source>
        <dbReference type="Pfam" id="PF07583"/>
    </source>
</evidence>
<dbReference type="GO" id="GO:0020037">
    <property type="term" value="F:heme binding"/>
    <property type="evidence" value="ECO:0007669"/>
    <property type="project" value="InterPro"/>
</dbReference>
<feature type="domain" description="Cytochrome C Planctomycete-type" evidence="3">
    <location>
        <begin position="15"/>
        <end position="60"/>
    </location>
</feature>
<dbReference type="SUPFAM" id="SSF46626">
    <property type="entry name" value="Cytochrome c"/>
    <property type="match status" value="1"/>
</dbReference>
<evidence type="ECO:0008006" key="6">
    <source>
        <dbReference type="Google" id="ProtNLM"/>
    </source>
</evidence>
<dbReference type="RefSeq" id="WP_184197650.1">
    <property type="nucleotide sequence ID" value="NZ_JACHGW010000002.1"/>
</dbReference>
<evidence type="ECO:0000313" key="5">
    <source>
        <dbReference type="Proteomes" id="UP000520814"/>
    </source>
</evidence>
<dbReference type="EMBL" id="JACHGW010000002">
    <property type="protein sequence ID" value="MBB6051229.1"/>
    <property type="molecule type" value="Genomic_DNA"/>
</dbReference>